<dbReference type="EMBL" id="JAYGIL010000033">
    <property type="protein sequence ID" value="MEA5405307.1"/>
    <property type="molecule type" value="Genomic_DNA"/>
</dbReference>
<dbReference type="RefSeq" id="WP_323698717.1">
    <property type="nucleotide sequence ID" value="NZ_JAYGIL010000033.1"/>
</dbReference>
<evidence type="ECO:0000313" key="1">
    <source>
        <dbReference type="EMBL" id="MEA5405307.1"/>
    </source>
</evidence>
<comment type="caution">
    <text evidence="1">The sequence shown here is derived from an EMBL/GenBank/DDBJ whole genome shotgun (WGS) entry which is preliminary data.</text>
</comment>
<sequence>MKQKLILTFILYFFIFYPSFSQFPANPCIKKGFLMDSIAGKTLAFVRFSLSNIPHSTLGLQVINADESFSMNNLYEGNDSLSLVCGAYVAKSINIIPKNKNEADLDILLLIPNARELREVIIKTSKTNNKEEVRSIAKQVLKKRFVSNAQKTAVSLNPSMKYIGDNVERTISIIYKRANYTWCFYLEWR</sequence>
<evidence type="ECO:0000313" key="2">
    <source>
        <dbReference type="Proteomes" id="UP001303899"/>
    </source>
</evidence>
<proteinExistence type="predicted"/>
<gene>
    <name evidence="1" type="ORF">VB776_20385</name>
</gene>
<accession>A0ABU5SA05</accession>
<keyword evidence="2" id="KW-1185">Reference proteome</keyword>
<reference evidence="1 2" key="1">
    <citation type="submission" date="2023-12" db="EMBL/GenBank/DDBJ databases">
        <title>Novel species of the genus Arcicella isolated from rivers.</title>
        <authorList>
            <person name="Lu H."/>
        </authorList>
    </citation>
    <scope>NUCLEOTIDE SEQUENCE [LARGE SCALE GENOMIC DNA]</scope>
    <source>
        <strain evidence="1 2">DC2W</strain>
    </source>
</reference>
<name>A0ABU5SA05_9BACT</name>
<dbReference type="Proteomes" id="UP001303899">
    <property type="component" value="Unassembled WGS sequence"/>
</dbReference>
<organism evidence="1 2">
    <name type="scientific">Arcicella gelida</name>
    <dbReference type="NCBI Taxonomy" id="2984195"/>
    <lineage>
        <taxon>Bacteria</taxon>
        <taxon>Pseudomonadati</taxon>
        <taxon>Bacteroidota</taxon>
        <taxon>Cytophagia</taxon>
        <taxon>Cytophagales</taxon>
        <taxon>Flectobacillaceae</taxon>
        <taxon>Arcicella</taxon>
    </lineage>
</organism>
<protein>
    <submittedName>
        <fullName evidence="1">Uncharacterized protein</fullName>
    </submittedName>
</protein>